<evidence type="ECO:0000313" key="1">
    <source>
        <dbReference type="EMBL" id="OEV20217.1"/>
    </source>
</evidence>
<evidence type="ECO:0000313" key="2">
    <source>
        <dbReference type="Proteomes" id="UP000175971"/>
    </source>
</evidence>
<organism evidence="1 2">
    <name type="scientific">Streptomyces nanshensis</name>
    <dbReference type="NCBI Taxonomy" id="518642"/>
    <lineage>
        <taxon>Bacteria</taxon>
        <taxon>Bacillati</taxon>
        <taxon>Actinomycetota</taxon>
        <taxon>Actinomycetes</taxon>
        <taxon>Kitasatosporales</taxon>
        <taxon>Streptomycetaceae</taxon>
        <taxon>Streptomyces</taxon>
    </lineage>
</organism>
<dbReference type="EMBL" id="LJGZ01000027">
    <property type="protein sequence ID" value="OEV20217.1"/>
    <property type="molecule type" value="Genomic_DNA"/>
</dbReference>
<sequence>MRTLTIPLNAASPHARLVLADMATGVALWLSEPDTQRVREQLVHRGFIDRRHAAEMGEFLLRCPVPDYEPDPGRDRATWLAHVTAGPALPHLHEVDLRLNRGRADARAGQPQGLLRFVTRAASPLLLTVLNVPLLAAAQDPGGEHPTGAEIHLGNVHRLGGMLTRLATSAA</sequence>
<reference evidence="1 2" key="1">
    <citation type="journal article" date="2016" name="Front. Microbiol.">
        <title>Comparative Genomics Analysis of Streptomyces Species Reveals Their Adaptation to the Marine Environment and Their Diversity at the Genomic Level.</title>
        <authorList>
            <person name="Tian X."/>
            <person name="Zhang Z."/>
            <person name="Yang T."/>
            <person name="Chen M."/>
            <person name="Li J."/>
            <person name="Chen F."/>
            <person name="Yang J."/>
            <person name="Li W."/>
            <person name="Zhang B."/>
            <person name="Zhang Z."/>
            <person name="Wu J."/>
            <person name="Zhang C."/>
            <person name="Long L."/>
            <person name="Xiao J."/>
        </authorList>
    </citation>
    <scope>NUCLEOTIDE SEQUENCE [LARGE SCALE GENOMIC DNA]</scope>
    <source>
        <strain evidence="1 2">SCSIO M10372</strain>
    </source>
</reference>
<name>A0A1E7LVK8_9ACTN</name>
<dbReference type="RefSeq" id="WP_070201194.1">
    <property type="nucleotide sequence ID" value="NZ_LJGZ01000027.1"/>
</dbReference>
<dbReference type="Proteomes" id="UP000175971">
    <property type="component" value="Unassembled WGS sequence"/>
</dbReference>
<accession>A0A1E7LVK8</accession>
<dbReference type="AlphaFoldDB" id="A0A1E7LVK8"/>
<gene>
    <name evidence="1" type="ORF">AN221_13530</name>
</gene>
<protein>
    <submittedName>
        <fullName evidence="1">Uncharacterized protein</fullName>
    </submittedName>
</protein>
<proteinExistence type="predicted"/>
<comment type="caution">
    <text evidence="1">The sequence shown here is derived from an EMBL/GenBank/DDBJ whole genome shotgun (WGS) entry which is preliminary data.</text>
</comment>
<keyword evidence="2" id="KW-1185">Reference proteome</keyword>
<dbReference type="PATRIC" id="fig|518642.7.peg.5355"/>